<keyword evidence="3" id="KW-1185">Reference proteome</keyword>
<sequence>MTATDDIRRLLEAKAQALVAREAGDLGRLIHGDFVYVNAGGRTFDKTAYLETYCTSGKVVFAQQRFTDLDVRLIDGVAVATVLIDDEFRTGERRVSGRYRSLCVFIRAPGGWLWAAGQTMTAGVT</sequence>
<dbReference type="InterPro" id="IPR032710">
    <property type="entry name" value="NTF2-like_dom_sf"/>
</dbReference>
<evidence type="ECO:0000313" key="3">
    <source>
        <dbReference type="Proteomes" id="UP000698752"/>
    </source>
</evidence>
<gene>
    <name evidence="2" type="ORF">GXW78_13200</name>
</gene>
<dbReference type="InterPro" id="IPR027843">
    <property type="entry name" value="DUF4440"/>
</dbReference>
<protein>
    <submittedName>
        <fullName evidence="2">Nuclear transport factor 2 family protein</fullName>
    </submittedName>
</protein>
<evidence type="ECO:0000259" key="1">
    <source>
        <dbReference type="Pfam" id="PF14534"/>
    </source>
</evidence>
<dbReference type="Gene3D" id="3.10.450.50">
    <property type="match status" value="1"/>
</dbReference>
<organism evidence="2 3">
    <name type="scientific">Neoroseomonas terrae</name>
    <dbReference type="NCBI Taxonomy" id="424799"/>
    <lineage>
        <taxon>Bacteria</taxon>
        <taxon>Pseudomonadati</taxon>
        <taxon>Pseudomonadota</taxon>
        <taxon>Alphaproteobacteria</taxon>
        <taxon>Acetobacterales</taxon>
        <taxon>Acetobacteraceae</taxon>
        <taxon>Neoroseomonas</taxon>
    </lineage>
</organism>
<dbReference type="SUPFAM" id="SSF54427">
    <property type="entry name" value="NTF2-like"/>
    <property type="match status" value="1"/>
</dbReference>
<reference evidence="3" key="1">
    <citation type="journal article" date="2021" name="Syst. Appl. Microbiol.">
        <title>Roseomonas hellenica sp. nov., isolated from roots of wild-growing Alkanna tinctoria.</title>
        <authorList>
            <person name="Rat A."/>
            <person name="Naranjo H.D."/>
            <person name="Lebbe L."/>
            <person name="Cnockaert M."/>
            <person name="Krigas N."/>
            <person name="Grigoriadou K."/>
            <person name="Maloupa E."/>
            <person name="Willems A."/>
        </authorList>
    </citation>
    <scope>NUCLEOTIDE SEQUENCE [LARGE SCALE GENOMIC DNA]</scope>
    <source>
        <strain evidence="3">LMG 31159</strain>
    </source>
</reference>
<accession>A0ABS5EI14</accession>
<dbReference type="Pfam" id="PF14534">
    <property type="entry name" value="DUF4440"/>
    <property type="match status" value="1"/>
</dbReference>
<dbReference type="EMBL" id="JAAEDI010000013">
    <property type="protein sequence ID" value="MBR0650626.1"/>
    <property type="molecule type" value="Genomic_DNA"/>
</dbReference>
<feature type="domain" description="DUF4440" evidence="1">
    <location>
        <begin position="7"/>
        <end position="113"/>
    </location>
</feature>
<evidence type="ECO:0000313" key="2">
    <source>
        <dbReference type="EMBL" id="MBR0650626.1"/>
    </source>
</evidence>
<name>A0ABS5EI14_9PROT</name>
<dbReference type="Proteomes" id="UP000698752">
    <property type="component" value="Unassembled WGS sequence"/>
</dbReference>
<proteinExistence type="predicted"/>
<comment type="caution">
    <text evidence="2">The sequence shown here is derived from an EMBL/GenBank/DDBJ whole genome shotgun (WGS) entry which is preliminary data.</text>
</comment>
<dbReference type="RefSeq" id="WP_211869293.1">
    <property type="nucleotide sequence ID" value="NZ_JAAEDI010000013.1"/>
</dbReference>